<evidence type="ECO:0000256" key="4">
    <source>
        <dbReference type="ARBA" id="ARBA00012640"/>
    </source>
</evidence>
<evidence type="ECO:0000256" key="14">
    <source>
        <dbReference type="PIRSR" id="PIRSR604469-1"/>
    </source>
</evidence>
<dbReference type="InterPro" id="IPR004469">
    <property type="entry name" value="PSP"/>
</dbReference>
<dbReference type="CDD" id="cd07500">
    <property type="entry name" value="HAD_PSP"/>
    <property type="match status" value="1"/>
</dbReference>
<evidence type="ECO:0000256" key="13">
    <source>
        <dbReference type="ARBA" id="ARBA00048523"/>
    </source>
</evidence>
<evidence type="ECO:0000256" key="6">
    <source>
        <dbReference type="ARBA" id="ARBA00022605"/>
    </source>
</evidence>
<keyword evidence="6" id="KW-0028">Amino-acid biosynthesis</keyword>
<keyword evidence="8 15" id="KW-0378">Hydrolase</keyword>
<dbReference type="PANTHER" id="PTHR43344">
    <property type="entry name" value="PHOSPHOSERINE PHOSPHATASE"/>
    <property type="match status" value="1"/>
</dbReference>
<comment type="catalytic activity">
    <reaction evidence="13">
        <text>O-phospho-D-serine + H2O = D-serine + phosphate</text>
        <dbReference type="Rhea" id="RHEA:24873"/>
        <dbReference type="ChEBI" id="CHEBI:15377"/>
        <dbReference type="ChEBI" id="CHEBI:35247"/>
        <dbReference type="ChEBI" id="CHEBI:43474"/>
        <dbReference type="ChEBI" id="CHEBI:58680"/>
        <dbReference type="EC" id="3.1.3.3"/>
    </reaction>
</comment>
<dbReference type="Gene3D" id="3.40.50.1000">
    <property type="entry name" value="HAD superfamily/HAD-like"/>
    <property type="match status" value="1"/>
</dbReference>
<evidence type="ECO:0000256" key="7">
    <source>
        <dbReference type="ARBA" id="ARBA00022723"/>
    </source>
</evidence>
<dbReference type="SUPFAM" id="SSF56784">
    <property type="entry name" value="HAD-like"/>
    <property type="match status" value="1"/>
</dbReference>
<comment type="cofactor">
    <cofactor evidence="1">
        <name>Mg(2+)</name>
        <dbReference type="ChEBI" id="CHEBI:18420"/>
    </cofactor>
</comment>
<keyword evidence="10" id="KW-0718">Serine biosynthesis</keyword>
<dbReference type="InterPro" id="IPR050582">
    <property type="entry name" value="HAD-like_SerB"/>
</dbReference>
<dbReference type="NCBIfam" id="TIGR00338">
    <property type="entry name" value="serB"/>
    <property type="match status" value="1"/>
</dbReference>
<dbReference type="GO" id="GO:0005737">
    <property type="term" value="C:cytoplasm"/>
    <property type="evidence" value="ECO:0007669"/>
    <property type="project" value="TreeGrafter"/>
</dbReference>
<dbReference type="PANTHER" id="PTHR43344:SF2">
    <property type="entry name" value="PHOSPHOSERINE PHOSPHATASE"/>
    <property type="match status" value="1"/>
</dbReference>
<evidence type="ECO:0000256" key="11">
    <source>
        <dbReference type="ARBA" id="ARBA00031693"/>
    </source>
</evidence>
<organism evidence="15 16">
    <name type="scientific">Parashewanella spongiae</name>
    <dbReference type="NCBI Taxonomy" id="342950"/>
    <lineage>
        <taxon>Bacteria</taxon>
        <taxon>Pseudomonadati</taxon>
        <taxon>Pseudomonadota</taxon>
        <taxon>Gammaproteobacteria</taxon>
        <taxon>Alteromonadales</taxon>
        <taxon>Shewanellaceae</taxon>
        <taxon>Parashewanella</taxon>
    </lineage>
</organism>
<dbReference type="SFLD" id="SFLDS00003">
    <property type="entry name" value="Haloacid_Dehalogenase"/>
    <property type="match status" value="1"/>
</dbReference>
<dbReference type="SFLD" id="SFLDG01137">
    <property type="entry name" value="C1.6.1:_Phosphoserine_Phosphat"/>
    <property type="match status" value="1"/>
</dbReference>
<dbReference type="SFLD" id="SFLDG01136">
    <property type="entry name" value="C1.6:_Phosphoserine_Phosphatas"/>
    <property type="match status" value="1"/>
</dbReference>
<dbReference type="EC" id="3.1.3.3" evidence="4"/>
<evidence type="ECO:0000256" key="5">
    <source>
        <dbReference type="ARBA" id="ARBA00015196"/>
    </source>
</evidence>
<sequence>MLSSKPSNAFFKWLSESNGAVYSDLQNDIHRYQEGDLPKTSVRIIRLIYSQGQTQEIVENWLSNIGSICYVCRLERTVTLLGIEVAICESENFGDLSVLSGCDDLIVFEVKKRLPSLNQPGLLVMDMDSTAIQIECIDELAERAGVGKAVSEITELAMQGELDFEQSLRKRVGLLKGLNESVINELCNALPLTAGLIDIVTVLKSYGWHIAVASGGFTPFVQHLKDTLGLDAAYANNLVVEKGNVTGELSGEIVDAEFKAHVVDILESRYKVEHGQIIAIGDGANDIPMLNSSGFGIGYFPKLQLKVVADACIEKFDLRVLLFFLSK</sequence>
<evidence type="ECO:0000256" key="1">
    <source>
        <dbReference type="ARBA" id="ARBA00001946"/>
    </source>
</evidence>
<reference evidence="15 16" key="1">
    <citation type="submission" date="2018-09" db="EMBL/GenBank/DDBJ databases">
        <title>Phylogeny of the Shewanellaceae, and recommendation for two new genera, Pseudoshewanella and Parashewanella.</title>
        <authorList>
            <person name="Wang G."/>
        </authorList>
    </citation>
    <scope>NUCLEOTIDE SEQUENCE [LARGE SCALE GENOMIC DNA]</scope>
    <source>
        <strain evidence="15 16">KCTC 22492</strain>
    </source>
</reference>
<dbReference type="UniPathway" id="UPA00135">
    <property type="reaction ID" value="UER00198"/>
</dbReference>
<accession>A0A3A6U2K5</accession>
<dbReference type="GO" id="GO:0036424">
    <property type="term" value="F:L-phosphoserine phosphatase activity"/>
    <property type="evidence" value="ECO:0007669"/>
    <property type="project" value="InterPro"/>
</dbReference>
<evidence type="ECO:0000313" key="15">
    <source>
        <dbReference type="EMBL" id="RJY07138.1"/>
    </source>
</evidence>
<dbReference type="Pfam" id="PF12710">
    <property type="entry name" value="HAD"/>
    <property type="match status" value="1"/>
</dbReference>
<dbReference type="GO" id="GO:0000287">
    <property type="term" value="F:magnesium ion binding"/>
    <property type="evidence" value="ECO:0007669"/>
    <property type="project" value="TreeGrafter"/>
</dbReference>
<gene>
    <name evidence="15" type="primary">serB</name>
    <name evidence="15" type="ORF">D5R81_16495</name>
</gene>
<evidence type="ECO:0000256" key="10">
    <source>
        <dbReference type="ARBA" id="ARBA00023299"/>
    </source>
</evidence>
<comment type="caution">
    <text evidence="15">The sequence shown here is derived from an EMBL/GenBank/DDBJ whole genome shotgun (WGS) entry which is preliminary data.</text>
</comment>
<dbReference type="EMBL" id="QYYH01000133">
    <property type="protein sequence ID" value="RJY07138.1"/>
    <property type="molecule type" value="Genomic_DNA"/>
</dbReference>
<keyword evidence="7" id="KW-0479">Metal-binding</keyword>
<evidence type="ECO:0000256" key="9">
    <source>
        <dbReference type="ARBA" id="ARBA00022842"/>
    </source>
</evidence>
<dbReference type="Proteomes" id="UP000273022">
    <property type="component" value="Unassembled WGS sequence"/>
</dbReference>
<protein>
    <recommendedName>
        <fullName evidence="5">Phosphoserine phosphatase</fullName>
        <ecNumber evidence="4">3.1.3.3</ecNumber>
    </recommendedName>
    <alternativeName>
        <fullName evidence="11">O-phosphoserine phosphohydrolase</fullName>
    </alternativeName>
</protein>
<dbReference type="AlphaFoldDB" id="A0A3A6U2K5"/>
<dbReference type="NCBIfam" id="TIGR01488">
    <property type="entry name" value="HAD-SF-IB"/>
    <property type="match status" value="1"/>
</dbReference>
<dbReference type="InterPro" id="IPR023214">
    <property type="entry name" value="HAD_sf"/>
</dbReference>
<dbReference type="InterPro" id="IPR036412">
    <property type="entry name" value="HAD-like_sf"/>
</dbReference>
<dbReference type="OrthoDB" id="9792539at2"/>
<feature type="active site" description="Proton donor" evidence="14">
    <location>
        <position position="128"/>
    </location>
</feature>
<feature type="active site" description="Nucleophile" evidence="14">
    <location>
        <position position="126"/>
    </location>
</feature>
<keyword evidence="9" id="KW-0460">Magnesium</keyword>
<evidence type="ECO:0000313" key="16">
    <source>
        <dbReference type="Proteomes" id="UP000273022"/>
    </source>
</evidence>
<evidence type="ECO:0000256" key="8">
    <source>
        <dbReference type="ARBA" id="ARBA00022801"/>
    </source>
</evidence>
<comment type="similarity">
    <text evidence="3">Belongs to the HAD-like hydrolase superfamily. SerB family.</text>
</comment>
<evidence type="ECO:0000256" key="2">
    <source>
        <dbReference type="ARBA" id="ARBA00005135"/>
    </source>
</evidence>
<comment type="catalytic activity">
    <reaction evidence="12">
        <text>O-phospho-L-serine + H2O = L-serine + phosphate</text>
        <dbReference type="Rhea" id="RHEA:21208"/>
        <dbReference type="ChEBI" id="CHEBI:15377"/>
        <dbReference type="ChEBI" id="CHEBI:33384"/>
        <dbReference type="ChEBI" id="CHEBI:43474"/>
        <dbReference type="ChEBI" id="CHEBI:57524"/>
        <dbReference type="EC" id="3.1.3.3"/>
    </reaction>
</comment>
<dbReference type="GO" id="GO:0006564">
    <property type="term" value="P:L-serine biosynthetic process"/>
    <property type="evidence" value="ECO:0007669"/>
    <property type="project" value="UniProtKB-KW"/>
</dbReference>
<proteinExistence type="inferred from homology"/>
<dbReference type="SFLD" id="SFLDF00029">
    <property type="entry name" value="phosphoserine_phosphatase"/>
    <property type="match status" value="1"/>
</dbReference>
<comment type="pathway">
    <text evidence="2">Amino-acid biosynthesis; L-serine biosynthesis; L-serine from 3-phospho-D-glycerate: step 3/3.</text>
</comment>
<evidence type="ECO:0000256" key="3">
    <source>
        <dbReference type="ARBA" id="ARBA00009184"/>
    </source>
</evidence>
<evidence type="ECO:0000256" key="12">
    <source>
        <dbReference type="ARBA" id="ARBA00048138"/>
    </source>
</evidence>
<keyword evidence="16" id="KW-1185">Reference proteome</keyword>
<name>A0A3A6U2K5_9GAMM</name>
<dbReference type="RefSeq" id="WP_121854721.1">
    <property type="nucleotide sequence ID" value="NZ_CP037952.1"/>
</dbReference>